<evidence type="ECO:0000256" key="4">
    <source>
        <dbReference type="ARBA" id="ARBA00022801"/>
    </source>
</evidence>
<dbReference type="InterPro" id="IPR020556">
    <property type="entry name" value="Amidase_CS"/>
</dbReference>
<evidence type="ECO:0000259" key="6">
    <source>
        <dbReference type="Pfam" id="PF01425"/>
    </source>
</evidence>
<comment type="similarity">
    <text evidence="2">Belongs to the amidase family.</text>
</comment>
<dbReference type="PIRSF" id="PIRSF001221">
    <property type="entry name" value="Amidase_fungi"/>
    <property type="match status" value="1"/>
</dbReference>
<gene>
    <name evidence="7" type="ORF">FB45DRAFT_926157</name>
</gene>
<evidence type="ECO:0000313" key="7">
    <source>
        <dbReference type="EMBL" id="KAJ7623590.1"/>
    </source>
</evidence>
<evidence type="ECO:0000313" key="8">
    <source>
        <dbReference type="Proteomes" id="UP001221142"/>
    </source>
</evidence>
<dbReference type="GO" id="GO:0004040">
    <property type="term" value="F:amidase activity"/>
    <property type="evidence" value="ECO:0007669"/>
    <property type="project" value="UniProtKB-EC"/>
</dbReference>
<dbReference type="SUPFAM" id="SSF75304">
    <property type="entry name" value="Amidase signature (AS) enzymes"/>
    <property type="match status" value="1"/>
</dbReference>
<comment type="catalytic activity">
    <reaction evidence="1">
        <text>a monocarboxylic acid amide + H2O = a monocarboxylate + NH4(+)</text>
        <dbReference type="Rhea" id="RHEA:12020"/>
        <dbReference type="ChEBI" id="CHEBI:15377"/>
        <dbReference type="ChEBI" id="CHEBI:28938"/>
        <dbReference type="ChEBI" id="CHEBI:35757"/>
        <dbReference type="ChEBI" id="CHEBI:83628"/>
        <dbReference type="EC" id="3.5.1.4"/>
    </reaction>
</comment>
<name>A0AAD7BK74_9AGAR</name>
<dbReference type="AlphaFoldDB" id="A0AAD7BK74"/>
<comment type="caution">
    <text evidence="7">The sequence shown here is derived from an EMBL/GenBank/DDBJ whole genome shotgun (WGS) entry which is preliminary data.</text>
</comment>
<dbReference type="EC" id="3.5.1.4" evidence="3"/>
<dbReference type="InterPro" id="IPR023631">
    <property type="entry name" value="Amidase_dom"/>
</dbReference>
<proteinExistence type="inferred from homology"/>
<feature type="domain" description="Amidase" evidence="6">
    <location>
        <begin position="74"/>
        <end position="525"/>
    </location>
</feature>
<keyword evidence="8" id="KW-1185">Reference proteome</keyword>
<dbReference type="Proteomes" id="UP001221142">
    <property type="component" value="Unassembled WGS sequence"/>
</dbReference>
<organism evidence="7 8">
    <name type="scientific">Roridomyces roridus</name>
    <dbReference type="NCBI Taxonomy" id="1738132"/>
    <lineage>
        <taxon>Eukaryota</taxon>
        <taxon>Fungi</taxon>
        <taxon>Dikarya</taxon>
        <taxon>Basidiomycota</taxon>
        <taxon>Agaricomycotina</taxon>
        <taxon>Agaricomycetes</taxon>
        <taxon>Agaricomycetidae</taxon>
        <taxon>Agaricales</taxon>
        <taxon>Marasmiineae</taxon>
        <taxon>Mycenaceae</taxon>
        <taxon>Roridomyces</taxon>
    </lineage>
</organism>
<dbReference type="PANTHER" id="PTHR46072:SF2">
    <property type="entry name" value="AMIDASE (EUROFUNG)"/>
    <property type="match status" value="1"/>
</dbReference>
<dbReference type="Pfam" id="PF01425">
    <property type="entry name" value="Amidase"/>
    <property type="match status" value="1"/>
</dbReference>
<dbReference type="InterPro" id="IPR036928">
    <property type="entry name" value="AS_sf"/>
</dbReference>
<sequence>MSTWQEKAAAKRASLTALIPDAVKLPFLPSADVLDVSTYPLDSILSPLELEITETADVGVLLEKMSTGVWTATEVLLAYYKRALAAHQLVNCLTEIFIEQGLARAKELDEHFKKTGKTVGPLHGLPVSLKDQIDVKGVELTMGYVGWIGRVSEENSVCAQILLDQGAVIYVRTNIPQALMFGESVNNVFGTTSNPFNRNLTCGGSSGGEGALVAMKGSPIGVGSDLGGSVRIPAAFQGLYGLRPSYNRVPYCGSTNSMEGQEGIPSVLGPISSSVNGLKIFLKAMADAKPWLSDPVALRLPWNEDAYKLADHGGEGAKLCFAILWDDGNCKPMPPYIRALEQTKKALEAEGHTVIDWVPYESAAGWKIVSDIYNADGGQDISQDCALSGEPRMGWVLDENAKRLSTYEYWQVCRAKNAFIKKHLDHWNNTASSTGTGRPVDAYHRSWPHGKPQYIYYTGLSNLCDYSTGVFPVTACDPTVDVKLPAHEFRSDVDKMVYEQYDPEYFRGAPISLQCIGKKNEEEAVIRMTEIVDAAVKKSKA</sequence>
<accession>A0AAD7BK74</accession>
<feature type="active site" description="Charge relay system" evidence="5">
    <location>
        <position position="130"/>
    </location>
</feature>
<keyword evidence="4" id="KW-0378">Hydrolase</keyword>
<evidence type="ECO:0000256" key="1">
    <source>
        <dbReference type="ARBA" id="ARBA00001311"/>
    </source>
</evidence>
<evidence type="ECO:0000256" key="3">
    <source>
        <dbReference type="ARBA" id="ARBA00012922"/>
    </source>
</evidence>
<protein>
    <recommendedName>
        <fullName evidence="3">amidase</fullName>
        <ecNumber evidence="3">3.5.1.4</ecNumber>
    </recommendedName>
</protein>
<dbReference type="PROSITE" id="PS00571">
    <property type="entry name" value="AMIDASES"/>
    <property type="match status" value="1"/>
</dbReference>
<evidence type="ECO:0000256" key="2">
    <source>
        <dbReference type="ARBA" id="ARBA00009199"/>
    </source>
</evidence>
<reference evidence="7" key="1">
    <citation type="submission" date="2023-03" db="EMBL/GenBank/DDBJ databases">
        <title>Massive genome expansion in bonnet fungi (Mycena s.s.) driven by repeated elements and novel gene families across ecological guilds.</title>
        <authorList>
            <consortium name="Lawrence Berkeley National Laboratory"/>
            <person name="Harder C.B."/>
            <person name="Miyauchi S."/>
            <person name="Viragh M."/>
            <person name="Kuo A."/>
            <person name="Thoen E."/>
            <person name="Andreopoulos B."/>
            <person name="Lu D."/>
            <person name="Skrede I."/>
            <person name="Drula E."/>
            <person name="Henrissat B."/>
            <person name="Morin E."/>
            <person name="Kohler A."/>
            <person name="Barry K."/>
            <person name="LaButti K."/>
            <person name="Morin E."/>
            <person name="Salamov A."/>
            <person name="Lipzen A."/>
            <person name="Mereny Z."/>
            <person name="Hegedus B."/>
            <person name="Baldrian P."/>
            <person name="Stursova M."/>
            <person name="Weitz H."/>
            <person name="Taylor A."/>
            <person name="Grigoriev I.V."/>
            <person name="Nagy L.G."/>
            <person name="Martin F."/>
            <person name="Kauserud H."/>
        </authorList>
    </citation>
    <scope>NUCLEOTIDE SEQUENCE</scope>
    <source>
        <strain evidence="7">9284</strain>
    </source>
</reference>
<feature type="active site" description="Charge relay system" evidence="5">
    <location>
        <position position="205"/>
    </location>
</feature>
<feature type="active site" description="Acyl-ester intermediate" evidence="5">
    <location>
        <position position="229"/>
    </location>
</feature>
<dbReference type="Gene3D" id="3.90.1300.10">
    <property type="entry name" value="Amidase signature (AS) domain"/>
    <property type="match status" value="1"/>
</dbReference>
<dbReference type="PANTHER" id="PTHR46072">
    <property type="entry name" value="AMIDASE-RELATED-RELATED"/>
    <property type="match status" value="1"/>
</dbReference>
<evidence type="ECO:0000256" key="5">
    <source>
        <dbReference type="PIRSR" id="PIRSR001221-1"/>
    </source>
</evidence>
<dbReference type="EMBL" id="JARKIF010000014">
    <property type="protein sequence ID" value="KAJ7623590.1"/>
    <property type="molecule type" value="Genomic_DNA"/>
</dbReference>